<organism evidence="4 5">
    <name type="scientific">Salegentibacter chungangensis</name>
    <dbReference type="NCBI Taxonomy" id="1335724"/>
    <lineage>
        <taxon>Bacteria</taxon>
        <taxon>Pseudomonadati</taxon>
        <taxon>Bacteroidota</taxon>
        <taxon>Flavobacteriia</taxon>
        <taxon>Flavobacteriales</taxon>
        <taxon>Flavobacteriaceae</taxon>
        <taxon>Salegentibacter</taxon>
    </lineage>
</organism>
<dbReference type="PANTHER" id="PTHR36306:SF3">
    <property type="entry name" value="GLYCOSIDE HYDROLASE FAMILY 57"/>
    <property type="match status" value="1"/>
</dbReference>
<dbReference type="Pfam" id="PF03065">
    <property type="entry name" value="Glyco_hydro_57"/>
    <property type="match status" value="1"/>
</dbReference>
<accession>A0ABW3NTL6</accession>
<dbReference type="EMBL" id="JBHTLI010000001">
    <property type="protein sequence ID" value="MFD1095794.1"/>
    <property type="molecule type" value="Genomic_DNA"/>
</dbReference>
<name>A0ABW3NTL6_9FLAO</name>
<evidence type="ECO:0000259" key="3">
    <source>
        <dbReference type="Pfam" id="PF03065"/>
    </source>
</evidence>
<dbReference type="Gene3D" id="3.20.110.20">
    <property type="match status" value="1"/>
</dbReference>
<protein>
    <submittedName>
        <fullName evidence="4">DUF3536 domain-containing protein</fullName>
    </submittedName>
</protein>
<gene>
    <name evidence="4" type="ORF">ACFQ3Q_08545</name>
</gene>
<dbReference type="PANTHER" id="PTHR36306">
    <property type="entry name" value="ALPHA-AMYLASE-RELATED-RELATED"/>
    <property type="match status" value="1"/>
</dbReference>
<keyword evidence="2" id="KW-0119">Carbohydrate metabolism</keyword>
<dbReference type="SUPFAM" id="SSF88713">
    <property type="entry name" value="Glycoside hydrolase/deacetylase"/>
    <property type="match status" value="1"/>
</dbReference>
<dbReference type="Pfam" id="PF12055">
    <property type="entry name" value="DUF3536"/>
    <property type="match status" value="1"/>
</dbReference>
<reference evidence="5" key="1">
    <citation type="journal article" date="2019" name="Int. J. Syst. Evol. Microbiol.">
        <title>The Global Catalogue of Microorganisms (GCM) 10K type strain sequencing project: providing services to taxonomists for standard genome sequencing and annotation.</title>
        <authorList>
            <consortium name="The Broad Institute Genomics Platform"/>
            <consortium name="The Broad Institute Genome Sequencing Center for Infectious Disease"/>
            <person name="Wu L."/>
            <person name="Ma J."/>
        </authorList>
    </citation>
    <scope>NUCLEOTIDE SEQUENCE [LARGE SCALE GENOMIC DNA]</scope>
    <source>
        <strain evidence="5">CCUG 64793</strain>
    </source>
</reference>
<dbReference type="Proteomes" id="UP001597131">
    <property type="component" value="Unassembled WGS sequence"/>
</dbReference>
<proteinExistence type="inferred from homology"/>
<keyword evidence="5" id="KW-1185">Reference proteome</keyword>
<dbReference type="InterPro" id="IPR052046">
    <property type="entry name" value="GH57_Enzymes"/>
</dbReference>
<comment type="similarity">
    <text evidence="1">Belongs to the glycosyl hydrolase 57 family.</text>
</comment>
<sequence length="808" mass="94084">MNNKYICIHGHFYQPPRENPWLNKVEIQDSAYPFHDWNHRINAECYVRNTSSRILDPESKISAIMNNYAWMSFNIGPTLLAWMENEAPETYEGILRADQESQKRFSGHGSALAQAYNHLIMPLANRRDMETQVIWGIEDFESRFKRYPEGMWLGETAVNTEVLEVLAKYEIKFTILSPYQAKQVRKIGDTEWKDASNAKVNPRKAYRCNLPSGRYIDLFFYDGPASQGVAFEGLLDNGEDFAKRLTGQFTSSQETQLVHIATDGESYGHHHYLGEMALSYCLNKIENDKDIKLTVYGEFLEKFPPEYEAQILEDTSWSCSHGVGRWKEDCGCSTGGRPNWNQKWRAPLRETFDWIRKELIILYEKEMEAFSSRAWELRDKYIMIILDRNETNVAEFLKENFEQELSEEDKVKVLKLLEMQYHCMLMYTSCGWFFDEVTGIESMQDIFYATRAIQLADEINGKVYEADFVKLLEKIPSNIPEFGTALTAYNRYVRPMRIDMIRVGAHYAVSSLFEEFPEEINLYNFKASVKANYYYEAGKQKLVIGRTEFKSDITWETVDISYAVLHMGDHHLFGGVRKFLGSEALEEMHQKAAELFKKGNIYEIFNMMDAFFGNHNYSFWHLFRDEKRRIMEQVTENTLKSAEAAVQQLYDNAYPLLQTFREINLQVPNRLKLPIEMAVNTKLTHILKDKPFNLQRFTKILNSSELVELELDVVTLNYLTNEKLTSLLNDLKQHPENLTILAEINHLLKVISKSSIKPDKWEAQNIAFQIKSDHFSVFNRNSEDGNPESLAWVSGFKELANHLNLVVK</sequence>
<dbReference type="RefSeq" id="WP_380744827.1">
    <property type="nucleotide sequence ID" value="NZ_JBHTLI010000001.1"/>
</dbReference>
<evidence type="ECO:0000313" key="4">
    <source>
        <dbReference type="EMBL" id="MFD1095794.1"/>
    </source>
</evidence>
<dbReference type="InterPro" id="IPR004300">
    <property type="entry name" value="Glyco_hydro_57_N"/>
</dbReference>
<evidence type="ECO:0000313" key="5">
    <source>
        <dbReference type="Proteomes" id="UP001597131"/>
    </source>
</evidence>
<comment type="caution">
    <text evidence="4">The sequence shown here is derived from an EMBL/GenBank/DDBJ whole genome shotgun (WGS) entry which is preliminary data.</text>
</comment>
<dbReference type="InterPro" id="IPR011330">
    <property type="entry name" value="Glyco_hydro/deAcase_b/a-brl"/>
</dbReference>
<dbReference type="CDD" id="cd10797">
    <property type="entry name" value="GH57N_APU_like_1"/>
    <property type="match status" value="1"/>
</dbReference>
<evidence type="ECO:0000256" key="2">
    <source>
        <dbReference type="ARBA" id="ARBA00023277"/>
    </source>
</evidence>
<dbReference type="InterPro" id="IPR021923">
    <property type="entry name" value="DUF3536"/>
</dbReference>
<feature type="domain" description="Glycoside hydrolase family 57 N-terminal" evidence="3">
    <location>
        <begin position="40"/>
        <end position="307"/>
    </location>
</feature>
<evidence type="ECO:0000256" key="1">
    <source>
        <dbReference type="ARBA" id="ARBA00006821"/>
    </source>
</evidence>